<name>A0A2I7SMA8_9FLAO</name>
<dbReference type="Gene3D" id="2.60.40.10">
    <property type="entry name" value="Immunoglobulins"/>
    <property type="match status" value="1"/>
</dbReference>
<evidence type="ECO:0000313" key="7">
    <source>
        <dbReference type="EMBL" id="AUS07039.1"/>
    </source>
</evidence>
<dbReference type="CDD" id="cd04082">
    <property type="entry name" value="CBM35_pectate_lyase-like"/>
    <property type="match status" value="1"/>
</dbReference>
<evidence type="ECO:0000256" key="4">
    <source>
        <dbReference type="ARBA" id="ARBA00023085"/>
    </source>
</evidence>
<dbReference type="SUPFAM" id="SSF49785">
    <property type="entry name" value="Galactose-binding domain-like"/>
    <property type="match status" value="2"/>
</dbReference>
<reference evidence="8" key="1">
    <citation type="submission" date="2018-01" db="EMBL/GenBank/DDBJ databases">
        <title>Complete genome of Tamlana sp. UJ94.</title>
        <authorList>
            <person name="Jung J."/>
            <person name="Chung D."/>
            <person name="Bae S.S."/>
            <person name="Baek K."/>
        </authorList>
    </citation>
    <scope>NUCLEOTIDE SEQUENCE [LARGE SCALE GENOMIC DNA]</scope>
    <source>
        <strain evidence="8">UJ94</strain>
    </source>
</reference>
<dbReference type="InterPro" id="IPR006584">
    <property type="entry name" value="Cellulose-bd_IV"/>
</dbReference>
<keyword evidence="3" id="KW-0378">Hydrolase</keyword>
<feature type="domain" description="CBM6" evidence="6">
    <location>
        <begin position="338"/>
        <end position="461"/>
    </location>
</feature>
<dbReference type="InterPro" id="IPR026444">
    <property type="entry name" value="Secre_tail"/>
</dbReference>
<evidence type="ECO:0000256" key="5">
    <source>
        <dbReference type="ARBA" id="ARBA00023180"/>
    </source>
</evidence>
<dbReference type="OrthoDB" id="9804209at2"/>
<keyword evidence="2" id="KW-0732">Signal</keyword>
<dbReference type="Pfam" id="PF01095">
    <property type="entry name" value="Pectinesterase"/>
    <property type="match status" value="1"/>
</dbReference>
<feature type="domain" description="CBM6" evidence="6">
    <location>
        <begin position="1111"/>
        <end position="1241"/>
    </location>
</feature>
<dbReference type="PANTHER" id="PTHR42970">
    <property type="entry name" value="PECTATE LYASE C-RELATED"/>
    <property type="match status" value="1"/>
</dbReference>
<evidence type="ECO:0000256" key="1">
    <source>
        <dbReference type="ARBA" id="ARBA00022723"/>
    </source>
</evidence>
<proteinExistence type="predicted"/>
<dbReference type="RefSeq" id="WP_102996937.1">
    <property type="nucleotide sequence ID" value="NZ_CP025938.1"/>
</dbReference>
<dbReference type="Gene3D" id="2.160.20.10">
    <property type="entry name" value="Single-stranded right-handed beta-helix, Pectin lyase-like"/>
    <property type="match status" value="2"/>
</dbReference>
<dbReference type="InterPro" id="IPR008979">
    <property type="entry name" value="Galactose-bd-like_sf"/>
</dbReference>
<evidence type="ECO:0000256" key="2">
    <source>
        <dbReference type="ARBA" id="ARBA00022729"/>
    </source>
</evidence>
<evidence type="ECO:0000313" key="8">
    <source>
        <dbReference type="Proteomes" id="UP000236592"/>
    </source>
</evidence>
<dbReference type="GO" id="GO:0030599">
    <property type="term" value="F:pectinesterase activity"/>
    <property type="evidence" value="ECO:0007669"/>
    <property type="project" value="InterPro"/>
</dbReference>
<protein>
    <recommendedName>
        <fullName evidence="6">CBM6 domain-containing protein</fullName>
    </recommendedName>
</protein>
<accession>A0A2I7SMA8</accession>
<dbReference type="NCBIfam" id="TIGR04183">
    <property type="entry name" value="Por_Secre_tail"/>
    <property type="match status" value="1"/>
</dbReference>
<keyword evidence="4" id="KW-0063">Aspartyl esterase</keyword>
<organism evidence="7 8">
    <name type="scientific">Pseudotamlana carrageenivorans</name>
    <dbReference type="NCBI Taxonomy" id="2069432"/>
    <lineage>
        <taxon>Bacteria</taxon>
        <taxon>Pseudomonadati</taxon>
        <taxon>Bacteroidota</taxon>
        <taxon>Flavobacteriia</taxon>
        <taxon>Flavobacteriales</taxon>
        <taxon>Flavobacteriaceae</taxon>
        <taxon>Pseudotamlana</taxon>
    </lineage>
</organism>
<dbReference type="SUPFAM" id="SSF51126">
    <property type="entry name" value="Pectin lyase-like"/>
    <property type="match status" value="2"/>
</dbReference>
<dbReference type="CDD" id="cd04084">
    <property type="entry name" value="CBM6_xylanase-like"/>
    <property type="match status" value="1"/>
</dbReference>
<dbReference type="EMBL" id="CP025938">
    <property type="protein sequence ID" value="AUS07039.1"/>
    <property type="molecule type" value="Genomic_DNA"/>
</dbReference>
<evidence type="ECO:0000259" key="6">
    <source>
        <dbReference type="PROSITE" id="PS51175"/>
    </source>
</evidence>
<dbReference type="InterPro" id="IPR011050">
    <property type="entry name" value="Pectin_lyase_fold/virulence"/>
</dbReference>
<dbReference type="GO" id="GO:0042545">
    <property type="term" value="P:cell wall modification"/>
    <property type="evidence" value="ECO:0007669"/>
    <property type="project" value="InterPro"/>
</dbReference>
<dbReference type="KEGG" id="taj:C1A40_17015"/>
<dbReference type="InterPro" id="IPR000070">
    <property type="entry name" value="Pectinesterase_cat"/>
</dbReference>
<dbReference type="InterPro" id="IPR013783">
    <property type="entry name" value="Ig-like_fold"/>
</dbReference>
<gene>
    <name evidence="7" type="ORF">C1A40_17015</name>
</gene>
<dbReference type="GO" id="GO:0046872">
    <property type="term" value="F:metal ion binding"/>
    <property type="evidence" value="ECO:0007669"/>
    <property type="project" value="UniProtKB-KW"/>
</dbReference>
<dbReference type="Pfam" id="PF18962">
    <property type="entry name" value="Por_Secre_tail"/>
    <property type="match status" value="1"/>
</dbReference>
<sequence length="1351" mass="146477">MSQNFTPDIVVDLNGTGDYTSIQAAINAVPAGTPTTIYLKNGHYNNEKLIVPANKTNITLIGESRSQTIISYDTYNCNDGGDGMCPDHKVALWASNSDLVRTAATLTIKANDFRAENLTIANTAGPVGQAQALTLQADRNVFVNCDITGYQDTIYFWMAETSRAYFESCMILGRTDYIYGRGIGYFNECEIRSYGGAWITAPSSTINQDYGFVFYKCNLTYQNNSPRNGDDGALIKFGRPWHEYPKVAWLYCNMPSQIDPLGWGDKWNMTYADTSTELHLYEWMNTGPGANMSGRANWAGLRSINGQNEAAQYESEIVLAGQDNWNPAATVPSRSAYNTIEAESFSSQYGIATENSGEGGENVGFIQTGDWLGFSNVDFGNGAALFNARAATTNSGNIKVVIDNPTSGTVIGALSISNTGGWQTYANFSTNVNLITGVHDVYLVFEGGSGYLFNINHFHFTELQAPAELIKHGAGSSSQTISINESITNFYYNWENATTVSVTGLPTGIQVDVDNSNQEVSFSGSPTQSGVFNYTITTQGGSPNAVKSGRFTVNDNVNIQAPAFPGAEGFGRFTTGGRGGQVIYVTNLNDSGSGSLRAAIEASGPRIVMFKVSGIIALNSDLRINNNDITIAGQSAPGDGICLKNYSFMISADNVIMRYIRSRMGDESQTTNDALWGRNNKNIIIDHCSLSWSTDECSSFYDNTNFTMHWCILSESLRNSVHNKGNHGYGGIWGGKKASFHHNLIAHHDSRNPRMNGSRYSNQPNLELVDFRNNVIYNWGSNSGYAGEGGSYNFVNNYYKPGPATKSNVNKRIFSPNADGGTNSQAAGVWGMFYVNGNYMCGSSSVTSDNWEGIHPNPSTKNKNELKSLTSFDSGDITTHSAVSAFSKVLAHTGASFKRDAVDARIVNETNSGTYTYEWSNGSTNGIIDTQSDVGGWPNYNSNSAPEDSDGDGMPNVWEAANGLDSNNASDGSAYTLSAIYTNVEVYLNNMVASITESQNQNGAPNYTDPSDGSSCIATVLEGYTQIDGEAWQQVNVATVNEGSAVKFGPHPTSGGTWIWNGPNGYSANTREINLNNLQVSQSGTYTAVYTNDCGTQSTEDFIINVLEPVSEISINENTTGFCFVEGTIDSNHIGFQGDGFMNSTNEIGAGIEWLITTPNAGEYILRWRYANGSDASRGAQVMVDGNIVETTDFSVTDSWTSWAENSSATVSVPFSAGVHTIRLEALTESGLANIDKMEVEGYNPQATICTNLSSAYKNSSSGSKAQSQMDDLDENETIQPKFYPNPVAGILNVEAQSGSVSIYNIMGQKVFENKNFIKKLEINFSEFNSGLYLVILTTDQKQISQRIIKN</sequence>
<dbReference type="Proteomes" id="UP000236592">
    <property type="component" value="Chromosome"/>
</dbReference>
<dbReference type="PROSITE" id="PS51175">
    <property type="entry name" value="CBM6"/>
    <property type="match status" value="2"/>
</dbReference>
<evidence type="ECO:0000256" key="3">
    <source>
        <dbReference type="ARBA" id="ARBA00022801"/>
    </source>
</evidence>
<dbReference type="InterPro" id="IPR012334">
    <property type="entry name" value="Pectin_lyas_fold"/>
</dbReference>
<keyword evidence="1" id="KW-0479">Metal-binding</keyword>
<dbReference type="Pfam" id="PF03422">
    <property type="entry name" value="CBM_6"/>
    <property type="match status" value="2"/>
</dbReference>
<dbReference type="Gene3D" id="2.60.120.260">
    <property type="entry name" value="Galactose-binding domain-like"/>
    <property type="match status" value="2"/>
</dbReference>
<keyword evidence="8" id="KW-1185">Reference proteome</keyword>
<keyword evidence="5" id="KW-0325">Glycoprotein</keyword>
<dbReference type="GO" id="GO:0030246">
    <property type="term" value="F:carbohydrate binding"/>
    <property type="evidence" value="ECO:0007669"/>
    <property type="project" value="InterPro"/>
</dbReference>
<dbReference type="InterPro" id="IPR005084">
    <property type="entry name" value="CBM6"/>
</dbReference>
<dbReference type="PANTHER" id="PTHR42970:SF1">
    <property type="entry name" value="PECTATE LYASE C-RELATED"/>
    <property type="match status" value="1"/>
</dbReference>
<dbReference type="SMART" id="SM00606">
    <property type="entry name" value="CBD_IV"/>
    <property type="match status" value="1"/>
</dbReference>
<dbReference type="InterPro" id="IPR052063">
    <property type="entry name" value="Polysaccharide_Lyase_1"/>
</dbReference>